<dbReference type="Proteomes" id="UP000319986">
    <property type="component" value="Unassembled WGS sequence"/>
</dbReference>
<sequence length="133" mass="14657">MAAVGAAVATHDDLQGRGSPPERFVRKPPDHRVPRNPFAAAATAPLVEFDDAASDHRAVGLEPLPNGFETELIQSAERGQVRASEGSVVHVEVFRMGSVRTSILGRPRLLSRHRRAVSFYTLICEEPVYLWRC</sequence>
<feature type="compositionally biased region" description="Basic and acidic residues" evidence="1">
    <location>
        <begin position="23"/>
        <end position="33"/>
    </location>
</feature>
<gene>
    <name evidence="2" type="ORF">CVA01_29080</name>
</gene>
<evidence type="ECO:0000313" key="3">
    <source>
        <dbReference type="Proteomes" id="UP000319986"/>
    </source>
</evidence>
<dbReference type="AlphaFoldDB" id="A0A4Y4C843"/>
<dbReference type="EMBL" id="BJNT01000032">
    <property type="protein sequence ID" value="GEC87594.1"/>
    <property type="molecule type" value="Genomic_DNA"/>
</dbReference>
<organism evidence="2 3">
    <name type="scientific">Corynebacterium variabile</name>
    <dbReference type="NCBI Taxonomy" id="1727"/>
    <lineage>
        <taxon>Bacteria</taxon>
        <taxon>Bacillati</taxon>
        <taxon>Actinomycetota</taxon>
        <taxon>Actinomycetes</taxon>
        <taxon>Mycobacteriales</taxon>
        <taxon>Corynebacteriaceae</taxon>
        <taxon>Corynebacterium</taxon>
    </lineage>
</organism>
<name>A0A4Y4C843_9CORY</name>
<feature type="region of interest" description="Disordered" evidence="1">
    <location>
        <begin position="1"/>
        <end position="36"/>
    </location>
</feature>
<comment type="caution">
    <text evidence="2">The sequence shown here is derived from an EMBL/GenBank/DDBJ whole genome shotgun (WGS) entry which is preliminary data.</text>
</comment>
<protein>
    <submittedName>
        <fullName evidence="2">Uncharacterized protein</fullName>
    </submittedName>
</protein>
<evidence type="ECO:0000313" key="2">
    <source>
        <dbReference type="EMBL" id="GEC87594.1"/>
    </source>
</evidence>
<evidence type="ECO:0000256" key="1">
    <source>
        <dbReference type="SAM" id="MobiDB-lite"/>
    </source>
</evidence>
<accession>A0A4Y4C843</accession>
<proteinExistence type="predicted"/>
<reference evidence="2 3" key="1">
    <citation type="submission" date="2019-06" db="EMBL/GenBank/DDBJ databases">
        <title>Whole genome shotgun sequence of Corynebacterium variabile NBRC 15286.</title>
        <authorList>
            <person name="Hosoyama A."/>
            <person name="Uohara A."/>
            <person name="Ohji S."/>
            <person name="Ichikawa N."/>
        </authorList>
    </citation>
    <scope>NUCLEOTIDE SEQUENCE [LARGE SCALE GENOMIC DNA]</scope>
    <source>
        <strain evidence="2 3">NBRC 15286</strain>
    </source>
</reference>